<dbReference type="Proteomes" id="UP000002432">
    <property type="component" value="Chromosome"/>
</dbReference>
<dbReference type="STRING" id="204669.Acid345_0393"/>
<keyword evidence="4" id="KW-1185">Reference proteome</keyword>
<evidence type="ECO:0000256" key="1">
    <source>
        <dbReference type="ARBA" id="ARBA00022729"/>
    </source>
</evidence>
<dbReference type="Gene3D" id="2.50.20.10">
    <property type="entry name" value="Lipoprotein localisation LolA/LolB/LppX"/>
    <property type="match status" value="1"/>
</dbReference>
<keyword evidence="1 2" id="KW-0732">Signal</keyword>
<dbReference type="AlphaFoldDB" id="Q1IUQ2"/>
<dbReference type="InterPro" id="IPR029046">
    <property type="entry name" value="LolA/LolB/LppX"/>
</dbReference>
<evidence type="ECO:0000313" key="3">
    <source>
        <dbReference type="EMBL" id="ABF39398.1"/>
    </source>
</evidence>
<dbReference type="CDD" id="cd16325">
    <property type="entry name" value="LolA"/>
    <property type="match status" value="1"/>
</dbReference>
<evidence type="ECO:0000256" key="2">
    <source>
        <dbReference type="SAM" id="SignalP"/>
    </source>
</evidence>
<name>Q1IUQ2_KORVE</name>
<evidence type="ECO:0000313" key="4">
    <source>
        <dbReference type="Proteomes" id="UP000002432"/>
    </source>
</evidence>
<proteinExistence type="predicted"/>
<gene>
    <name evidence="3" type="ordered locus">Acid345_0393</name>
</gene>
<feature type="chain" id="PRO_5004191365" description="Outer membrane lipoprotein carrier protein LolA" evidence="2">
    <location>
        <begin position="23"/>
        <end position="230"/>
    </location>
</feature>
<evidence type="ECO:0008006" key="5">
    <source>
        <dbReference type="Google" id="ProtNLM"/>
    </source>
</evidence>
<reference evidence="3 4" key="1">
    <citation type="journal article" date="2009" name="Appl. Environ. Microbiol.">
        <title>Three genomes from the phylum Acidobacteria provide insight into the lifestyles of these microorganisms in soils.</title>
        <authorList>
            <person name="Ward N.L."/>
            <person name="Challacombe J.F."/>
            <person name="Janssen P.H."/>
            <person name="Henrissat B."/>
            <person name="Coutinho P.M."/>
            <person name="Wu M."/>
            <person name="Xie G."/>
            <person name="Haft D.H."/>
            <person name="Sait M."/>
            <person name="Badger J."/>
            <person name="Barabote R.D."/>
            <person name="Bradley B."/>
            <person name="Brettin T.S."/>
            <person name="Brinkac L.M."/>
            <person name="Bruce D."/>
            <person name="Creasy T."/>
            <person name="Daugherty S.C."/>
            <person name="Davidsen T.M."/>
            <person name="DeBoy R.T."/>
            <person name="Detter J.C."/>
            <person name="Dodson R.J."/>
            <person name="Durkin A.S."/>
            <person name="Ganapathy A."/>
            <person name="Gwinn-Giglio M."/>
            <person name="Han C.S."/>
            <person name="Khouri H."/>
            <person name="Kiss H."/>
            <person name="Kothari S.P."/>
            <person name="Madupu R."/>
            <person name="Nelson K.E."/>
            <person name="Nelson W.C."/>
            <person name="Paulsen I."/>
            <person name="Penn K."/>
            <person name="Ren Q."/>
            <person name="Rosovitz M.J."/>
            <person name="Selengut J.D."/>
            <person name="Shrivastava S."/>
            <person name="Sullivan S.A."/>
            <person name="Tapia R."/>
            <person name="Thompson L.S."/>
            <person name="Watkins K.L."/>
            <person name="Yang Q."/>
            <person name="Yu C."/>
            <person name="Zafar N."/>
            <person name="Zhou L."/>
            <person name="Kuske C.R."/>
        </authorList>
    </citation>
    <scope>NUCLEOTIDE SEQUENCE [LARGE SCALE GENOMIC DNA]</scope>
    <source>
        <strain evidence="3 4">Ellin345</strain>
    </source>
</reference>
<dbReference type="EnsemblBacteria" id="ABF39398">
    <property type="protein sequence ID" value="ABF39398"/>
    <property type="gene ID" value="Acid345_0393"/>
</dbReference>
<feature type="signal peptide" evidence="2">
    <location>
        <begin position="1"/>
        <end position="22"/>
    </location>
</feature>
<dbReference type="InterPro" id="IPR004564">
    <property type="entry name" value="OM_lipoprot_carrier_LolA-like"/>
</dbReference>
<dbReference type="RefSeq" id="WP_011521200.1">
    <property type="nucleotide sequence ID" value="NC_008009.1"/>
</dbReference>
<dbReference type="OrthoDB" id="128646at2"/>
<dbReference type="HOGENOM" id="CLU_1187857_0_0_0"/>
<organism evidence="3 4">
    <name type="scientific">Koribacter versatilis (strain Ellin345)</name>
    <dbReference type="NCBI Taxonomy" id="204669"/>
    <lineage>
        <taxon>Bacteria</taxon>
        <taxon>Pseudomonadati</taxon>
        <taxon>Acidobacteriota</taxon>
        <taxon>Terriglobia</taxon>
        <taxon>Terriglobales</taxon>
        <taxon>Candidatus Korobacteraceae</taxon>
        <taxon>Candidatus Korobacter</taxon>
    </lineage>
</organism>
<dbReference type="eggNOG" id="COG2834">
    <property type="taxonomic scope" value="Bacteria"/>
</dbReference>
<accession>Q1IUQ2</accession>
<dbReference type="EMBL" id="CP000360">
    <property type="protein sequence ID" value="ABF39398.1"/>
    <property type="molecule type" value="Genomic_DNA"/>
</dbReference>
<sequence length="230" mass="25524">MKTKSLMACALWMVMLSGAAMAQQANGLEGVLASMDKASANFKAIECSFNWDQFTKVVNDTDTQAGHMFFRRSGESIEMAAHIEKPDTKIVVFSNGIVRIYQPKIDTEQRIDAGKNRAEFESFLVLGFGGRGHDLSKSFDVQFGGNETVQGVTTAKLVLTPKEAKVKNMFNSIILWIDPARGISIQQQFMQPSGDYRLAKYTDIKVNQKLPDDAFKINTTRKTKVVTPNG</sequence>
<dbReference type="KEGG" id="aba:Acid345_0393"/>
<protein>
    <recommendedName>
        <fullName evidence="5">Outer membrane lipoprotein carrier protein LolA</fullName>
    </recommendedName>
</protein>
<dbReference type="SUPFAM" id="SSF89392">
    <property type="entry name" value="Prokaryotic lipoproteins and lipoprotein localization factors"/>
    <property type="match status" value="1"/>
</dbReference>